<protein>
    <submittedName>
        <fullName evidence="1">Uncharacterized protein</fullName>
    </submittedName>
</protein>
<name>A0A6A5KT32_9PLEO</name>
<dbReference type="AlphaFoldDB" id="A0A6A5KT32"/>
<accession>A0A6A5KT32</accession>
<gene>
    <name evidence="1" type="ORF">BDW02DRAFT_414693</name>
</gene>
<dbReference type="EMBL" id="ML975252">
    <property type="protein sequence ID" value="KAF1838441.1"/>
    <property type="molecule type" value="Genomic_DNA"/>
</dbReference>
<keyword evidence="2" id="KW-1185">Reference proteome</keyword>
<organism evidence="1 2">
    <name type="scientific">Decorospora gaudefroyi</name>
    <dbReference type="NCBI Taxonomy" id="184978"/>
    <lineage>
        <taxon>Eukaryota</taxon>
        <taxon>Fungi</taxon>
        <taxon>Dikarya</taxon>
        <taxon>Ascomycota</taxon>
        <taxon>Pezizomycotina</taxon>
        <taxon>Dothideomycetes</taxon>
        <taxon>Pleosporomycetidae</taxon>
        <taxon>Pleosporales</taxon>
        <taxon>Pleosporineae</taxon>
        <taxon>Pleosporaceae</taxon>
        <taxon>Decorospora</taxon>
    </lineage>
</organism>
<evidence type="ECO:0000313" key="1">
    <source>
        <dbReference type="EMBL" id="KAF1838441.1"/>
    </source>
</evidence>
<proteinExistence type="predicted"/>
<dbReference type="Proteomes" id="UP000800040">
    <property type="component" value="Unassembled WGS sequence"/>
</dbReference>
<reference evidence="1" key="1">
    <citation type="submission" date="2020-01" db="EMBL/GenBank/DDBJ databases">
        <authorList>
            <consortium name="DOE Joint Genome Institute"/>
            <person name="Haridas S."/>
            <person name="Albert R."/>
            <person name="Binder M."/>
            <person name="Bloem J."/>
            <person name="Labutti K."/>
            <person name="Salamov A."/>
            <person name="Andreopoulos B."/>
            <person name="Baker S.E."/>
            <person name="Barry K."/>
            <person name="Bills G."/>
            <person name="Bluhm B.H."/>
            <person name="Cannon C."/>
            <person name="Castanera R."/>
            <person name="Culley D.E."/>
            <person name="Daum C."/>
            <person name="Ezra D."/>
            <person name="Gonzalez J.B."/>
            <person name="Henrissat B."/>
            <person name="Kuo A."/>
            <person name="Liang C."/>
            <person name="Lipzen A."/>
            <person name="Lutzoni F."/>
            <person name="Magnuson J."/>
            <person name="Mondo S."/>
            <person name="Nolan M."/>
            <person name="Ohm R."/>
            <person name="Pangilinan J."/>
            <person name="Park H.-J."/>
            <person name="Ramirez L."/>
            <person name="Alfaro M."/>
            <person name="Sun H."/>
            <person name="Tritt A."/>
            <person name="Yoshinaga Y."/>
            <person name="Zwiers L.-H."/>
            <person name="Turgeon B.G."/>
            <person name="Goodwin S.B."/>
            <person name="Spatafora J.W."/>
            <person name="Crous P.W."/>
            <person name="Grigoriev I.V."/>
        </authorList>
    </citation>
    <scope>NUCLEOTIDE SEQUENCE</scope>
    <source>
        <strain evidence="1">P77</strain>
    </source>
</reference>
<sequence length="222" mass="24327">MEVAAALAACRLDDDGRIRGNEGLGKRGEPPHHHLESFHQSRCDVASDIALQSGHTHNTALLHKFSLNGSIREEKANGAAHRPVVFTQVPLGPSSPAALHSYSAFRRSPPAQPHMRGHANNKTTALYVRYMPSYEGTVTVARPPAKVAEHHVKANLTTWLATSRAGSGPDRKRTYCQHSKTLDFTAERDLAISHTCNLRSNTLEACEVLMTQLSYCPIVPRP</sequence>
<evidence type="ECO:0000313" key="2">
    <source>
        <dbReference type="Proteomes" id="UP000800040"/>
    </source>
</evidence>